<evidence type="ECO:0000313" key="3">
    <source>
        <dbReference type="Proteomes" id="UP001341840"/>
    </source>
</evidence>
<evidence type="ECO:0000313" key="2">
    <source>
        <dbReference type="EMBL" id="MED6173995.1"/>
    </source>
</evidence>
<gene>
    <name evidence="2" type="ORF">PIB30_064820</name>
</gene>
<keyword evidence="3" id="KW-1185">Reference proteome</keyword>
<name>A0ABU6VMT5_9FABA</name>
<accession>A0ABU6VMT5</accession>
<feature type="compositionally biased region" description="Basic and acidic residues" evidence="1">
    <location>
        <begin position="24"/>
        <end position="51"/>
    </location>
</feature>
<dbReference type="EMBL" id="JASCZI010151672">
    <property type="protein sequence ID" value="MED6173995.1"/>
    <property type="molecule type" value="Genomic_DNA"/>
</dbReference>
<proteinExistence type="predicted"/>
<reference evidence="2 3" key="1">
    <citation type="journal article" date="2023" name="Plants (Basel)">
        <title>Bridging the Gap: Combining Genomics and Transcriptomics Approaches to Understand Stylosanthes scabra, an Orphan Legume from the Brazilian Caatinga.</title>
        <authorList>
            <person name="Ferreira-Neto J.R.C."/>
            <person name="da Silva M.D."/>
            <person name="Binneck E."/>
            <person name="de Melo N.F."/>
            <person name="da Silva R.H."/>
            <person name="de Melo A.L.T.M."/>
            <person name="Pandolfi V."/>
            <person name="Bustamante F.O."/>
            <person name="Brasileiro-Vidal A.C."/>
            <person name="Benko-Iseppon A.M."/>
        </authorList>
    </citation>
    <scope>NUCLEOTIDE SEQUENCE [LARGE SCALE GENOMIC DNA]</scope>
    <source>
        <tissue evidence="2">Leaves</tissue>
    </source>
</reference>
<sequence length="129" mass="14364">MQTELPQRCRWNCHREIAKMETEISPRETDETVGDVETRISTEKNYEEHPKTLGRVPHGVPRQLPRVSDTSAAWMTCGGTGLATARHVSGGQRAVKEGAIGSDRVMRGHGWLLGRRENAGRMRINSGSE</sequence>
<evidence type="ECO:0000256" key="1">
    <source>
        <dbReference type="SAM" id="MobiDB-lite"/>
    </source>
</evidence>
<organism evidence="2 3">
    <name type="scientific">Stylosanthes scabra</name>
    <dbReference type="NCBI Taxonomy" id="79078"/>
    <lineage>
        <taxon>Eukaryota</taxon>
        <taxon>Viridiplantae</taxon>
        <taxon>Streptophyta</taxon>
        <taxon>Embryophyta</taxon>
        <taxon>Tracheophyta</taxon>
        <taxon>Spermatophyta</taxon>
        <taxon>Magnoliopsida</taxon>
        <taxon>eudicotyledons</taxon>
        <taxon>Gunneridae</taxon>
        <taxon>Pentapetalae</taxon>
        <taxon>rosids</taxon>
        <taxon>fabids</taxon>
        <taxon>Fabales</taxon>
        <taxon>Fabaceae</taxon>
        <taxon>Papilionoideae</taxon>
        <taxon>50 kb inversion clade</taxon>
        <taxon>dalbergioids sensu lato</taxon>
        <taxon>Dalbergieae</taxon>
        <taxon>Pterocarpus clade</taxon>
        <taxon>Stylosanthes</taxon>
    </lineage>
</organism>
<comment type="caution">
    <text evidence="2">The sequence shown here is derived from an EMBL/GenBank/DDBJ whole genome shotgun (WGS) entry which is preliminary data.</text>
</comment>
<dbReference type="Proteomes" id="UP001341840">
    <property type="component" value="Unassembled WGS sequence"/>
</dbReference>
<feature type="region of interest" description="Disordered" evidence="1">
    <location>
        <begin position="24"/>
        <end position="64"/>
    </location>
</feature>
<protein>
    <submittedName>
        <fullName evidence="2">Uncharacterized protein</fullName>
    </submittedName>
</protein>